<name>A0A7J9FE21_9ROSI</name>
<dbReference type="Proteomes" id="UP000593568">
    <property type="component" value="Unassembled WGS sequence"/>
</dbReference>
<reference evidence="1 2" key="1">
    <citation type="journal article" date="2019" name="Genome Biol. Evol.">
        <title>Insights into the evolution of the New World diploid cottons (Gossypium, subgenus Houzingenia) based on genome sequencing.</title>
        <authorList>
            <person name="Grover C.E."/>
            <person name="Arick M.A. 2nd"/>
            <person name="Thrash A."/>
            <person name="Conover J.L."/>
            <person name="Sanders W.S."/>
            <person name="Peterson D.G."/>
            <person name="Frelichowski J.E."/>
            <person name="Scheffler J.A."/>
            <person name="Scheffler B.E."/>
            <person name="Wendel J.F."/>
        </authorList>
    </citation>
    <scope>NUCLEOTIDE SEQUENCE [LARGE SCALE GENOMIC DNA]</scope>
    <source>
        <strain evidence="1">8</strain>
        <tissue evidence="1">Leaf</tissue>
    </source>
</reference>
<sequence>MGETPLTFYYIYTFFARELGLFNKVESDRLSGKYVRFVAKKGFLMDESITQVTEKNVVVRDWSLRTQKAKGDRLRY</sequence>
<dbReference type="AlphaFoldDB" id="A0A7J9FE21"/>
<comment type="caution">
    <text evidence="1">The sequence shown here is derived from an EMBL/GenBank/DDBJ whole genome shotgun (WGS) entry which is preliminary data.</text>
</comment>
<gene>
    <name evidence="1" type="ORF">Gotri_001146</name>
</gene>
<accession>A0A7J9FE21</accession>
<dbReference type="EMBL" id="JABEZW010000013">
    <property type="protein sequence ID" value="MBA0783431.1"/>
    <property type="molecule type" value="Genomic_DNA"/>
</dbReference>
<keyword evidence="2" id="KW-1185">Reference proteome</keyword>
<organism evidence="1 2">
    <name type="scientific">Gossypium trilobum</name>
    <dbReference type="NCBI Taxonomy" id="34281"/>
    <lineage>
        <taxon>Eukaryota</taxon>
        <taxon>Viridiplantae</taxon>
        <taxon>Streptophyta</taxon>
        <taxon>Embryophyta</taxon>
        <taxon>Tracheophyta</taxon>
        <taxon>Spermatophyta</taxon>
        <taxon>Magnoliopsida</taxon>
        <taxon>eudicotyledons</taxon>
        <taxon>Gunneridae</taxon>
        <taxon>Pentapetalae</taxon>
        <taxon>rosids</taxon>
        <taxon>malvids</taxon>
        <taxon>Malvales</taxon>
        <taxon>Malvaceae</taxon>
        <taxon>Malvoideae</taxon>
        <taxon>Gossypium</taxon>
    </lineage>
</organism>
<proteinExistence type="predicted"/>
<evidence type="ECO:0000313" key="2">
    <source>
        <dbReference type="Proteomes" id="UP000593568"/>
    </source>
</evidence>
<evidence type="ECO:0000313" key="1">
    <source>
        <dbReference type="EMBL" id="MBA0783431.1"/>
    </source>
</evidence>
<protein>
    <submittedName>
        <fullName evidence="1">Uncharacterized protein</fullName>
    </submittedName>
</protein>